<dbReference type="Proteomes" id="UP000381693">
    <property type="component" value="Unassembled WGS sequence"/>
</dbReference>
<keyword evidence="3" id="KW-1185">Reference proteome</keyword>
<evidence type="ECO:0000256" key="1">
    <source>
        <dbReference type="SAM" id="MobiDB-lite"/>
    </source>
</evidence>
<proteinExistence type="predicted"/>
<dbReference type="AlphaFoldDB" id="A0A5E6M853"/>
<evidence type="ECO:0000313" key="2">
    <source>
        <dbReference type="EMBL" id="VVM05417.1"/>
    </source>
</evidence>
<comment type="caution">
    <text evidence="2">The sequence shown here is derived from an EMBL/GenBank/DDBJ whole genome shotgun (WGS) entry which is preliminary data.</text>
</comment>
<feature type="region of interest" description="Disordered" evidence="1">
    <location>
        <begin position="1"/>
        <end position="23"/>
    </location>
</feature>
<evidence type="ECO:0000313" key="3">
    <source>
        <dbReference type="Proteomes" id="UP000381693"/>
    </source>
</evidence>
<organism evidence="2 3">
    <name type="scientific">Methylacidimicrobium cyclopophantes</name>
    <dbReference type="NCBI Taxonomy" id="1041766"/>
    <lineage>
        <taxon>Bacteria</taxon>
        <taxon>Pseudomonadati</taxon>
        <taxon>Verrucomicrobiota</taxon>
        <taxon>Methylacidimicrobium</taxon>
    </lineage>
</organism>
<gene>
    <name evidence="2" type="ORF">MAMC_00559</name>
</gene>
<sequence>MSLGTLGAASVASEKTRSRKETERRFAKRREFGYWAVSMKRRLVPIAVCILFAPLLSFAKTPQTRGRERPPTAFSALAVAQQYAPDGSQAKMLAIIGPRSKTALTPTAWEFVYWNPGGWKHLKRITVVGGQVREVREGIIDVARRGIVRYKESQAFDPSRLKVDSDRALQVILKTGAVGNARLSTVLFELARMGEEGEPCWELRFYADRRGIEADIGVARVGAISGKILELRLNPSRATNDS</sequence>
<dbReference type="EMBL" id="CABFUZ020000087">
    <property type="protein sequence ID" value="VVM05417.1"/>
    <property type="molecule type" value="Genomic_DNA"/>
</dbReference>
<feature type="compositionally biased region" description="Basic and acidic residues" evidence="1">
    <location>
        <begin position="14"/>
        <end position="23"/>
    </location>
</feature>
<name>A0A5E6M853_9BACT</name>
<protein>
    <submittedName>
        <fullName evidence="2">Uncharacterized protein</fullName>
    </submittedName>
</protein>
<accession>A0A5E6M853</accession>
<reference evidence="2" key="1">
    <citation type="submission" date="2019-09" db="EMBL/GenBank/DDBJ databases">
        <authorList>
            <person name="Cremers G."/>
        </authorList>
    </citation>
    <scope>NUCLEOTIDE SEQUENCE [LARGE SCALE GENOMIC DNA]</scope>
    <source>
        <strain evidence="2">3B</strain>
    </source>
</reference>